<evidence type="ECO:0000256" key="1">
    <source>
        <dbReference type="SAM" id="Phobius"/>
    </source>
</evidence>
<protein>
    <submittedName>
        <fullName evidence="3">DUF1559 domain-containing protein</fullName>
    </submittedName>
</protein>
<dbReference type="Pfam" id="PF07963">
    <property type="entry name" value="N_methyl"/>
    <property type="match status" value="1"/>
</dbReference>
<evidence type="ECO:0000313" key="4">
    <source>
        <dbReference type="Proteomes" id="UP000676565"/>
    </source>
</evidence>
<feature type="transmembrane region" description="Helical" evidence="1">
    <location>
        <begin position="12"/>
        <end position="33"/>
    </location>
</feature>
<dbReference type="InterPro" id="IPR027558">
    <property type="entry name" value="Pre_pil_HX9DG_C"/>
</dbReference>
<organism evidence="3 4">
    <name type="scientific">Gemmata palustris</name>
    <dbReference type="NCBI Taxonomy" id="2822762"/>
    <lineage>
        <taxon>Bacteria</taxon>
        <taxon>Pseudomonadati</taxon>
        <taxon>Planctomycetota</taxon>
        <taxon>Planctomycetia</taxon>
        <taxon>Gemmatales</taxon>
        <taxon>Gemmataceae</taxon>
        <taxon>Gemmata</taxon>
    </lineage>
</organism>
<dbReference type="Pfam" id="PF07596">
    <property type="entry name" value="SBP_bac_10"/>
    <property type="match status" value="1"/>
</dbReference>
<keyword evidence="1" id="KW-0812">Transmembrane</keyword>
<dbReference type="NCBIfam" id="TIGR02532">
    <property type="entry name" value="IV_pilin_GFxxxE"/>
    <property type="match status" value="1"/>
</dbReference>
<dbReference type="InterPro" id="IPR012902">
    <property type="entry name" value="N_methyl_site"/>
</dbReference>
<sequence length="307" mass="32277">MTTTSTRPNRRGFTLIELLVVIAIIAILIGLLLPAVQKVREAAARIKCQNNVKQLGLAVANYAGANNDRLPNLYDVDTSGRNRASAFHLLLPYLEQEALFRAGQTPDPGNPTDTWWGAVNGGYIYNQGVVSAYQCPSDSTANGGKVTATPAAGYTSGGYVLNYLLLGTVNGNDPTRSANALYPWKAQYGIGNIPDGTSNVVLTAERITEGGAGAGAAYGTLWWWPASHQYGSPNTSAPMFGKYSNGVPQVGVKPSMADYSRPSSAHTGGMVVGLVDGSVRTVSSSVTASTWVLVIDPADGLPVPGDW</sequence>
<keyword evidence="1" id="KW-1133">Transmembrane helix</keyword>
<dbReference type="InterPro" id="IPR045584">
    <property type="entry name" value="Pilin-like"/>
</dbReference>
<dbReference type="Gene3D" id="3.30.700.10">
    <property type="entry name" value="Glycoprotein, Type 4 Pilin"/>
    <property type="match status" value="1"/>
</dbReference>
<gene>
    <name evidence="3" type="ORF">J8F10_11730</name>
</gene>
<accession>A0ABS5BRS1</accession>
<keyword evidence="1" id="KW-0472">Membrane</keyword>
<dbReference type="InterPro" id="IPR011453">
    <property type="entry name" value="DUF1559"/>
</dbReference>
<feature type="domain" description="DUF1559" evidence="2">
    <location>
        <begin position="37"/>
        <end position="286"/>
    </location>
</feature>
<dbReference type="PANTHER" id="PTHR30093:SF2">
    <property type="entry name" value="TYPE II SECRETION SYSTEM PROTEIN H"/>
    <property type="match status" value="1"/>
</dbReference>
<name>A0ABS5BRS1_9BACT</name>
<keyword evidence="4" id="KW-1185">Reference proteome</keyword>
<dbReference type="Proteomes" id="UP000676565">
    <property type="component" value="Unassembled WGS sequence"/>
</dbReference>
<evidence type="ECO:0000259" key="2">
    <source>
        <dbReference type="Pfam" id="PF07596"/>
    </source>
</evidence>
<dbReference type="PROSITE" id="PS00409">
    <property type="entry name" value="PROKAR_NTER_METHYL"/>
    <property type="match status" value="1"/>
</dbReference>
<evidence type="ECO:0000313" key="3">
    <source>
        <dbReference type="EMBL" id="MBP3955955.1"/>
    </source>
</evidence>
<reference evidence="3 4" key="1">
    <citation type="submission" date="2021-04" db="EMBL/GenBank/DDBJ databases">
        <authorList>
            <person name="Ivanova A."/>
        </authorList>
    </citation>
    <scope>NUCLEOTIDE SEQUENCE [LARGE SCALE GENOMIC DNA]</scope>
    <source>
        <strain evidence="3 4">G18</strain>
    </source>
</reference>
<dbReference type="SUPFAM" id="SSF54523">
    <property type="entry name" value="Pili subunits"/>
    <property type="match status" value="1"/>
</dbReference>
<dbReference type="PANTHER" id="PTHR30093">
    <property type="entry name" value="GENERAL SECRETION PATHWAY PROTEIN G"/>
    <property type="match status" value="1"/>
</dbReference>
<proteinExistence type="predicted"/>
<dbReference type="EMBL" id="JAGKQQ010000001">
    <property type="protein sequence ID" value="MBP3955955.1"/>
    <property type="molecule type" value="Genomic_DNA"/>
</dbReference>
<dbReference type="RefSeq" id="WP_210654004.1">
    <property type="nucleotide sequence ID" value="NZ_JAGKQQ010000001.1"/>
</dbReference>
<dbReference type="NCBIfam" id="TIGR04294">
    <property type="entry name" value="pre_pil_HX9DG"/>
    <property type="match status" value="1"/>
</dbReference>
<comment type="caution">
    <text evidence="3">The sequence shown here is derived from an EMBL/GenBank/DDBJ whole genome shotgun (WGS) entry which is preliminary data.</text>
</comment>